<dbReference type="InterPro" id="IPR016169">
    <property type="entry name" value="FAD-bd_PCMH_sub2"/>
</dbReference>
<evidence type="ECO:0000256" key="2">
    <source>
        <dbReference type="ARBA" id="ARBA00022827"/>
    </source>
</evidence>
<evidence type="ECO:0000256" key="1">
    <source>
        <dbReference type="ARBA" id="ARBA00022630"/>
    </source>
</evidence>
<dbReference type="GO" id="GO:0003824">
    <property type="term" value="F:catalytic activity"/>
    <property type="evidence" value="ECO:0007669"/>
    <property type="project" value="InterPro"/>
</dbReference>
<dbReference type="SUPFAM" id="SSF56176">
    <property type="entry name" value="FAD-binding/transporter-associated domain-like"/>
    <property type="match status" value="1"/>
</dbReference>
<dbReference type="Pfam" id="PF01565">
    <property type="entry name" value="FAD_binding_4"/>
    <property type="match status" value="1"/>
</dbReference>
<dbReference type="GO" id="GO:0071949">
    <property type="term" value="F:FAD binding"/>
    <property type="evidence" value="ECO:0007669"/>
    <property type="project" value="InterPro"/>
</dbReference>
<keyword evidence="1" id="KW-0285">Flavoprotein</keyword>
<dbReference type="Proteomes" id="UP000295733">
    <property type="component" value="Unassembled WGS sequence"/>
</dbReference>
<proteinExistence type="predicted"/>
<dbReference type="InterPro" id="IPR036318">
    <property type="entry name" value="FAD-bd_PCMH-like_sf"/>
</dbReference>
<dbReference type="InterPro" id="IPR006094">
    <property type="entry name" value="Oxid_FAD_bind_N"/>
</dbReference>
<sequence length="400" mass="41518">MIRPETEAALAEAVASADGPLRIVGGGTRSVGAPVEGAALSLAGLSGVELYEPGALTLVVRAGTPVAEVEEVLAGEGQRLAFEPMDHRALLGTEGAPTMGGVVAGNISGPRRIQVGACRDALLGVRFVDGRGQVLRNGGRVMKNVTGYDLVKLMAGSRGTLGVLSEVAMKVLPTPEAVATLTLHGAGREGAFDAMTRAMKSPFEVSGAAWVPGAGAVHLRLEGFAGSVAYRADRLIALLSDLGEVAVETGAEANAALWRAIRDVEALADLPYVWRVSMAPGALRAGIRGDLDRTARFERLYDWAGGLCWIGMSAEQAAEYAPLYGADDAVSGAVRFHRDLQGAMADPEFGGGHATLVKAPQEVRAQVSVFQPDPAPLDALARGLRAQFDPRGILNPGLMG</sequence>
<dbReference type="AlphaFoldDB" id="A0A4V2SLB5"/>
<reference evidence="4 5" key="1">
    <citation type="submission" date="2019-03" db="EMBL/GenBank/DDBJ databases">
        <title>Genomic Encyclopedia of Type Strains, Phase IV (KMG-IV): sequencing the most valuable type-strain genomes for metagenomic binning, comparative biology and taxonomic classification.</title>
        <authorList>
            <person name="Goeker M."/>
        </authorList>
    </citation>
    <scope>NUCLEOTIDE SEQUENCE [LARGE SCALE GENOMIC DNA]</scope>
    <source>
        <strain evidence="4 5">DSM 2781</strain>
    </source>
</reference>
<dbReference type="InterPro" id="IPR016166">
    <property type="entry name" value="FAD-bd_PCMH"/>
</dbReference>
<dbReference type="PANTHER" id="PTHR11748">
    <property type="entry name" value="D-LACTATE DEHYDROGENASE"/>
    <property type="match status" value="1"/>
</dbReference>
<gene>
    <name evidence="4" type="ORF">EV656_1055</name>
</gene>
<dbReference type="InterPro" id="IPR016164">
    <property type="entry name" value="FAD-linked_Oxase-like_C"/>
</dbReference>
<dbReference type="PROSITE" id="PS51387">
    <property type="entry name" value="FAD_PCMH"/>
    <property type="match status" value="1"/>
</dbReference>
<feature type="domain" description="FAD-binding PCMH-type" evidence="3">
    <location>
        <begin position="1"/>
        <end position="174"/>
    </location>
</feature>
<keyword evidence="2" id="KW-0274">FAD</keyword>
<dbReference type="PANTHER" id="PTHR11748:SF103">
    <property type="entry name" value="GLYCOLATE OXIDASE SUBUNIT GLCE"/>
    <property type="match status" value="1"/>
</dbReference>
<dbReference type="SUPFAM" id="SSF55103">
    <property type="entry name" value="FAD-linked oxidases, C-terminal domain"/>
    <property type="match status" value="1"/>
</dbReference>
<evidence type="ECO:0000313" key="4">
    <source>
        <dbReference type="EMBL" id="TCP22706.1"/>
    </source>
</evidence>
<dbReference type="Gene3D" id="3.30.465.10">
    <property type="match status" value="1"/>
</dbReference>
<name>A0A4V2SLB5_RHOAD</name>
<evidence type="ECO:0000259" key="3">
    <source>
        <dbReference type="PROSITE" id="PS51387"/>
    </source>
</evidence>
<protein>
    <submittedName>
        <fullName evidence="4">Glycolate oxidase FAD binding subunit</fullName>
    </submittedName>
</protein>
<evidence type="ECO:0000313" key="5">
    <source>
        <dbReference type="Proteomes" id="UP000295733"/>
    </source>
</evidence>
<dbReference type="EMBL" id="SLXL01000005">
    <property type="protein sequence ID" value="TCP22706.1"/>
    <property type="molecule type" value="Genomic_DNA"/>
</dbReference>
<keyword evidence="5" id="KW-1185">Reference proteome</keyword>
<organism evidence="4 5">
    <name type="scientific">Rhodovulum adriaticum</name>
    <name type="common">Rhodopseudomonas adriatica</name>
    <dbReference type="NCBI Taxonomy" id="35804"/>
    <lineage>
        <taxon>Bacteria</taxon>
        <taxon>Pseudomonadati</taxon>
        <taxon>Pseudomonadota</taxon>
        <taxon>Alphaproteobacteria</taxon>
        <taxon>Rhodobacterales</taxon>
        <taxon>Paracoccaceae</taxon>
        <taxon>Rhodovulum</taxon>
    </lineage>
</organism>
<comment type="caution">
    <text evidence="4">The sequence shown here is derived from an EMBL/GenBank/DDBJ whole genome shotgun (WGS) entry which is preliminary data.</text>
</comment>
<accession>A0A4V2SLB5</accession>